<sequence length="489" mass="55618">MVNDYQSYMSTYVNGFISSLFSKDIINEVESETLKKYFANPDTYQKEIEDLAQYFYLSTAEVHMLYELIESLPTLNYKLDSFEKNKSTDKHIGLINKTLHKVKHKRLTRDLLKQTATSGTLVGVWLGDKGNPYSYVFDEVKYVFPSYRRNGEWVCVIDLAWFDTMTEGFREVQFENLSPYVTKSDYQKYKKDSTNHQYKELPQDRTFVLRTGTLKRNQGLGTSWVTSGLYDVLHKKKLKDVERSIANKIINAVAVLTVGTDKNNGEYSNLKLSKPIKQKIHSGVKAALEKNQKNGVTVVTIPDFASIEFPDVKTEGLDGKKYESINNDIQTGYGLSGAVLNGSGGNFASAKINLETLYKRIAVMLEDVEQEAYQKLINLILPSSQKDNFTLTYDKEAPLTLKEKIDVLSKMNDKGWSVKHVIDLIGLNFNTYLEQTMYETEVLQLQSKIKPYLSSFTITDNDAGRPSNDDSENDNTIKSKTTDGNNIPD</sequence>
<dbReference type="RefSeq" id="WP_131239308.1">
    <property type="nucleotide sequence ID" value="NZ_SJTH01000081.1"/>
</dbReference>
<keyword evidence="3" id="KW-1185">Reference proteome</keyword>
<dbReference type="OrthoDB" id="2914772at2"/>
<name>A0A4R1AP40_9BACI</name>
<feature type="region of interest" description="Disordered" evidence="1">
    <location>
        <begin position="460"/>
        <end position="489"/>
    </location>
</feature>
<accession>A0A4R1AP40</accession>
<dbReference type="AlphaFoldDB" id="A0A4R1AP40"/>
<protein>
    <recommendedName>
        <fullName evidence="4">Phage portal protein</fullName>
    </recommendedName>
</protein>
<evidence type="ECO:0008006" key="4">
    <source>
        <dbReference type="Google" id="ProtNLM"/>
    </source>
</evidence>
<organism evidence="2 3">
    <name type="scientific">Cytobacillus praedii</name>
    <dbReference type="NCBI Taxonomy" id="1742358"/>
    <lineage>
        <taxon>Bacteria</taxon>
        <taxon>Bacillati</taxon>
        <taxon>Bacillota</taxon>
        <taxon>Bacilli</taxon>
        <taxon>Bacillales</taxon>
        <taxon>Bacillaceae</taxon>
        <taxon>Cytobacillus</taxon>
    </lineage>
</organism>
<dbReference type="EMBL" id="SJTH01000081">
    <property type="protein sequence ID" value="TCJ01123.1"/>
    <property type="molecule type" value="Genomic_DNA"/>
</dbReference>
<evidence type="ECO:0000313" key="3">
    <source>
        <dbReference type="Proteomes" id="UP000293846"/>
    </source>
</evidence>
<proteinExistence type="predicted"/>
<evidence type="ECO:0000256" key="1">
    <source>
        <dbReference type="SAM" id="MobiDB-lite"/>
    </source>
</evidence>
<dbReference type="Proteomes" id="UP000293846">
    <property type="component" value="Unassembled WGS sequence"/>
</dbReference>
<gene>
    <name evidence="2" type="ORF">E0Y62_25625</name>
</gene>
<comment type="caution">
    <text evidence="2">The sequence shown here is derived from an EMBL/GenBank/DDBJ whole genome shotgun (WGS) entry which is preliminary data.</text>
</comment>
<reference evidence="2 3" key="1">
    <citation type="submission" date="2019-03" db="EMBL/GenBank/DDBJ databases">
        <authorList>
            <person name="Jensen L."/>
            <person name="Storgaard J."/>
            <person name="Sulaj E."/>
            <person name="Schramm A."/>
            <person name="Marshall I.P.G."/>
        </authorList>
    </citation>
    <scope>NUCLEOTIDE SEQUENCE [LARGE SCALE GENOMIC DNA]</scope>
    <source>
        <strain evidence="2 3">2017H2G3</strain>
    </source>
</reference>
<evidence type="ECO:0000313" key="2">
    <source>
        <dbReference type="EMBL" id="TCJ01123.1"/>
    </source>
</evidence>